<name>A0A2A6C6P3_PRIPA</name>
<organism evidence="1 2">
    <name type="scientific">Pristionchus pacificus</name>
    <name type="common">Parasitic nematode worm</name>
    <dbReference type="NCBI Taxonomy" id="54126"/>
    <lineage>
        <taxon>Eukaryota</taxon>
        <taxon>Metazoa</taxon>
        <taxon>Ecdysozoa</taxon>
        <taxon>Nematoda</taxon>
        <taxon>Chromadorea</taxon>
        <taxon>Rhabditida</taxon>
        <taxon>Rhabditina</taxon>
        <taxon>Diplogasteromorpha</taxon>
        <taxon>Diplogasteroidea</taxon>
        <taxon>Neodiplogasteridae</taxon>
        <taxon>Pristionchus</taxon>
    </lineage>
</organism>
<gene>
    <name evidence="1" type="primary">WBGene00281969</name>
</gene>
<dbReference type="EnsemblMetazoa" id="PPA43600.1">
    <property type="protein sequence ID" value="PPA43600.1"/>
    <property type="gene ID" value="WBGene00281969"/>
</dbReference>
<reference evidence="2" key="1">
    <citation type="journal article" date="2008" name="Nat. Genet.">
        <title>The Pristionchus pacificus genome provides a unique perspective on nematode lifestyle and parasitism.</title>
        <authorList>
            <person name="Dieterich C."/>
            <person name="Clifton S.W."/>
            <person name="Schuster L.N."/>
            <person name="Chinwalla A."/>
            <person name="Delehaunty K."/>
            <person name="Dinkelacker I."/>
            <person name="Fulton L."/>
            <person name="Fulton R."/>
            <person name="Godfrey J."/>
            <person name="Minx P."/>
            <person name="Mitreva M."/>
            <person name="Roeseler W."/>
            <person name="Tian H."/>
            <person name="Witte H."/>
            <person name="Yang S.P."/>
            <person name="Wilson R.K."/>
            <person name="Sommer R.J."/>
        </authorList>
    </citation>
    <scope>NUCLEOTIDE SEQUENCE [LARGE SCALE GENOMIC DNA]</scope>
    <source>
        <strain evidence="2">PS312</strain>
    </source>
</reference>
<dbReference type="AlphaFoldDB" id="A0A2A6C6P3"/>
<proteinExistence type="predicted"/>
<accession>A0A2A6C6P3</accession>
<dbReference type="Proteomes" id="UP000005239">
    <property type="component" value="Unassembled WGS sequence"/>
</dbReference>
<sequence>MENSLTIPGVAGLDVVYEGDGRSSSAGEGAQEVARGSEEEIKDQRLKIKDQRSLSSCIIVNSAHSVNGRTTRFRRIAQISENGKRIYIEKINPSKYRKDQRSSLTRYSQRRGQFERALCRPPYGAHWRHLGELERVREPLPSVMSRRRDLMIPDDDWLMRLYSLQWTTSAYTLRTFDR</sequence>
<accession>A0A8R1Z239</accession>
<protein>
    <submittedName>
        <fullName evidence="1">Uncharacterized protein</fullName>
    </submittedName>
</protein>
<evidence type="ECO:0000313" key="2">
    <source>
        <dbReference type="Proteomes" id="UP000005239"/>
    </source>
</evidence>
<keyword evidence="2" id="KW-1185">Reference proteome</keyword>
<reference evidence="1" key="2">
    <citation type="submission" date="2022-06" db="UniProtKB">
        <authorList>
            <consortium name="EnsemblMetazoa"/>
        </authorList>
    </citation>
    <scope>IDENTIFICATION</scope>
    <source>
        <strain evidence="1">PS312</strain>
    </source>
</reference>
<evidence type="ECO:0000313" key="1">
    <source>
        <dbReference type="EnsemblMetazoa" id="PPA43600.1"/>
    </source>
</evidence>